<dbReference type="RefSeq" id="WP_154515828.1">
    <property type="nucleotide sequence ID" value="NZ_VUMT01000001.1"/>
</dbReference>
<keyword evidence="6 12" id="KW-0547">Nucleotide-binding</keyword>
<comment type="similarity">
    <text evidence="14">Belongs to the TRAFAC class TrmE-Era-EngA-EngB-Septin-like GTPase superfamily. FeoB GTPase (TC 9.A.8) family.</text>
</comment>
<keyword evidence="4" id="KW-1003">Cell membrane</keyword>
<dbReference type="SMART" id="SM00899">
    <property type="entry name" value="FeoA"/>
    <property type="match status" value="1"/>
</dbReference>
<dbReference type="Gene3D" id="2.30.30.90">
    <property type="match status" value="1"/>
</dbReference>
<evidence type="ECO:0000313" key="16">
    <source>
        <dbReference type="EMBL" id="MSS62440.1"/>
    </source>
</evidence>
<dbReference type="SUPFAM" id="SSF52540">
    <property type="entry name" value="P-loop containing nucleoside triphosphate hydrolases"/>
    <property type="match status" value="1"/>
</dbReference>
<dbReference type="Pfam" id="PF04023">
    <property type="entry name" value="FeoA"/>
    <property type="match status" value="1"/>
</dbReference>
<feature type="transmembrane region" description="Helical" evidence="14">
    <location>
        <begin position="413"/>
        <end position="431"/>
    </location>
</feature>
<evidence type="ECO:0000256" key="14">
    <source>
        <dbReference type="RuleBase" id="RU362098"/>
    </source>
</evidence>
<keyword evidence="9 12" id="KW-0342">GTP-binding</keyword>
<dbReference type="PRINTS" id="PR00326">
    <property type="entry name" value="GTP1OBG"/>
</dbReference>
<evidence type="ECO:0000256" key="1">
    <source>
        <dbReference type="ARBA" id="ARBA00003926"/>
    </source>
</evidence>
<feature type="binding site" evidence="12">
    <location>
        <begin position="89"/>
        <end position="96"/>
    </location>
    <ligand>
        <name>GTP</name>
        <dbReference type="ChEBI" id="CHEBI:37565"/>
        <label>1</label>
    </ligand>
</feature>
<organism evidence="16 17">
    <name type="scientific">Velocimicrobium porci</name>
    <dbReference type="NCBI Taxonomy" id="2606634"/>
    <lineage>
        <taxon>Bacteria</taxon>
        <taxon>Bacillati</taxon>
        <taxon>Bacillota</taxon>
        <taxon>Clostridia</taxon>
        <taxon>Lachnospirales</taxon>
        <taxon>Lachnospiraceae</taxon>
        <taxon>Velocimicrobium</taxon>
    </lineage>
</organism>
<feature type="transmembrane region" description="Helical" evidence="14">
    <location>
        <begin position="705"/>
        <end position="723"/>
    </location>
</feature>
<keyword evidence="17" id="KW-1185">Reference proteome</keyword>
<evidence type="ECO:0000256" key="8">
    <source>
        <dbReference type="ARBA" id="ARBA00023004"/>
    </source>
</evidence>
<keyword evidence="5 14" id="KW-0812">Transmembrane</keyword>
<feature type="binding site" evidence="12">
    <location>
        <begin position="135"/>
        <end position="138"/>
    </location>
    <ligand>
        <name>GTP</name>
        <dbReference type="ChEBI" id="CHEBI:37565"/>
        <label>1</label>
    </ligand>
</feature>
<keyword evidence="14" id="KW-0410">Iron transport</keyword>
<evidence type="ECO:0000256" key="4">
    <source>
        <dbReference type="ARBA" id="ARBA00022475"/>
    </source>
</evidence>
<dbReference type="GO" id="GO:0005886">
    <property type="term" value="C:plasma membrane"/>
    <property type="evidence" value="ECO:0007669"/>
    <property type="project" value="UniProtKB-SubCell"/>
</dbReference>
<dbReference type="Pfam" id="PF17910">
    <property type="entry name" value="FeoB_Cyto"/>
    <property type="match status" value="1"/>
</dbReference>
<dbReference type="InterPro" id="IPR011640">
    <property type="entry name" value="Fe2_transport_prot_B_C"/>
</dbReference>
<keyword evidence="13" id="KW-0460">Magnesium</keyword>
<dbReference type="CDD" id="cd01879">
    <property type="entry name" value="FeoB"/>
    <property type="match status" value="1"/>
</dbReference>
<dbReference type="GO" id="GO:0046914">
    <property type="term" value="F:transition metal ion binding"/>
    <property type="evidence" value="ECO:0007669"/>
    <property type="project" value="InterPro"/>
</dbReference>
<proteinExistence type="inferred from homology"/>
<feature type="transmembrane region" description="Helical" evidence="14">
    <location>
        <begin position="660"/>
        <end position="684"/>
    </location>
</feature>
<evidence type="ECO:0000256" key="3">
    <source>
        <dbReference type="ARBA" id="ARBA00022448"/>
    </source>
</evidence>
<comment type="function">
    <text evidence="1 14">Probable transporter of a GTP-driven Fe(2+) uptake system.</text>
</comment>
<dbReference type="SUPFAM" id="SSF50037">
    <property type="entry name" value="C-terminal domain of transcriptional repressors"/>
    <property type="match status" value="1"/>
</dbReference>
<keyword evidence="8 14" id="KW-0408">Iron</keyword>
<dbReference type="InterPro" id="IPR011642">
    <property type="entry name" value="Gate_dom"/>
</dbReference>
<dbReference type="InterPro" id="IPR041069">
    <property type="entry name" value="FeoB_Cyto"/>
</dbReference>
<protein>
    <recommendedName>
        <fullName evidence="11 14">Ferrous iron transport protein B</fullName>
    </recommendedName>
</protein>
<feature type="transmembrane region" description="Helical" evidence="14">
    <location>
        <begin position="557"/>
        <end position="578"/>
    </location>
</feature>
<evidence type="ECO:0000259" key="15">
    <source>
        <dbReference type="PROSITE" id="PS51711"/>
    </source>
</evidence>
<dbReference type="InterPro" id="IPR038157">
    <property type="entry name" value="FeoA_core_dom"/>
</dbReference>
<accession>A0A6L5XUF0</accession>
<keyword evidence="13" id="KW-0479">Metal-binding</keyword>
<evidence type="ECO:0000256" key="9">
    <source>
        <dbReference type="ARBA" id="ARBA00023134"/>
    </source>
</evidence>
<name>A0A6L5XUF0_9FIRM</name>
<sequence>MTTIHTLSALNVGEQAIVTTLLTSGTMRRRLQDIGLIEGTCIECLLKSPCGNPSAYLIRGAVIALRSEDSSSILIKKTVSSDKVIALVGNPNVGKSTVFNYLTGLKQHTGNWPGKTVAIAQGYCNYKDSHFTLVDLPGCYSFLSQSAEEEVTRDFIGSNQKDAVLIVCDASCIERNLNLVLQTLEITNQVIVCVNLIDEAERNHIHIDLKQLSNLLHVPVVATSALTGDGMDELLETIYNTLFSNQIDTTASYFVPYPKPIEEALSVLSPHVERYKYPFISTRFASLKLLMGKSEEYHTYIESSIEEKEQRQPLCEQVSKLLKSYNLSKENLQDLIATSLVTEAEQISHQVVNTSQSLYKQKDQKIDKILTNKKTGLPIMLLLLFCIFWITITGANYPSELLSHAFLLLENKLVLLLHWIHAPNIFIEIFIDGIYRVLAWVISVMLPPMAIFFPLFTLLEDLGYLPRIAFNLDHCFKRCCACGKQALTMCMGFGCNAAGVVGCRIINSDRERLIALLTNSFVPCNGRFPTLIAIINMFFITVSIPFCSFYAACLLTLFILLGIGMTFLASTILSKTILKGVPSAFTLELPPYRKPQFGKILIHSILDRTIFVLLRAIAVAAPAGLIIWILANITVHDTTLLTILSNFLDPLGKCLGMDGVILLSFLLGWPANEIVIPIMIMAYLSTGSIQEFNNLFELKQLLVENGWTLTTAISTLLFMMFHWPCSTTCLTIKKETGSLKWTLIAFLLPTITGILICFLVHISSSLFLSI</sequence>
<dbReference type="EMBL" id="VUMT01000001">
    <property type="protein sequence ID" value="MSS62440.1"/>
    <property type="molecule type" value="Genomic_DNA"/>
</dbReference>
<feature type="binding site" evidence="12">
    <location>
        <begin position="195"/>
        <end position="198"/>
    </location>
    <ligand>
        <name>GTP</name>
        <dbReference type="ChEBI" id="CHEBI:37565"/>
        <label>1</label>
    </ligand>
</feature>
<feature type="domain" description="FeoB-type G" evidence="15">
    <location>
        <begin position="82"/>
        <end position="244"/>
    </location>
</feature>
<evidence type="ECO:0000256" key="2">
    <source>
        <dbReference type="ARBA" id="ARBA00004651"/>
    </source>
</evidence>
<evidence type="ECO:0000256" key="12">
    <source>
        <dbReference type="PIRSR" id="PIRSR603373-1"/>
    </source>
</evidence>
<evidence type="ECO:0000256" key="10">
    <source>
        <dbReference type="ARBA" id="ARBA00023136"/>
    </source>
</evidence>
<feature type="transmembrane region" description="Helical" evidence="14">
    <location>
        <begin position="609"/>
        <end position="631"/>
    </location>
</feature>
<gene>
    <name evidence="16" type="primary">feoB</name>
    <name evidence="16" type="ORF">FYJ58_00845</name>
</gene>
<comment type="subcellular location">
    <subcellularLocation>
        <location evidence="2 14">Cell membrane</location>
        <topology evidence="2 14">Multi-pass membrane protein</topology>
    </subcellularLocation>
</comment>
<dbReference type="NCBIfam" id="TIGR00437">
    <property type="entry name" value="feoB"/>
    <property type="match status" value="1"/>
</dbReference>
<dbReference type="PANTHER" id="PTHR43185">
    <property type="entry name" value="FERROUS IRON TRANSPORT PROTEIN B"/>
    <property type="match status" value="1"/>
</dbReference>
<keyword evidence="3 14" id="KW-0813">Transport</keyword>
<evidence type="ECO:0000256" key="7">
    <source>
        <dbReference type="ARBA" id="ARBA00022989"/>
    </source>
</evidence>
<dbReference type="InterPro" id="IPR008988">
    <property type="entry name" value="Transcriptional_repressor_C"/>
</dbReference>
<dbReference type="Pfam" id="PF02421">
    <property type="entry name" value="FeoB_N"/>
    <property type="match status" value="1"/>
</dbReference>
<keyword evidence="14" id="KW-0406">Ion transport</keyword>
<evidence type="ECO:0000256" key="5">
    <source>
        <dbReference type="ARBA" id="ARBA00022692"/>
    </source>
</evidence>
<keyword evidence="7 14" id="KW-1133">Transmembrane helix</keyword>
<dbReference type="GO" id="GO:0015093">
    <property type="term" value="F:ferrous iron transmembrane transporter activity"/>
    <property type="evidence" value="ECO:0007669"/>
    <property type="project" value="UniProtKB-UniRule"/>
</dbReference>
<dbReference type="InterPro" id="IPR006073">
    <property type="entry name" value="GTP-bd"/>
</dbReference>
<evidence type="ECO:0000256" key="13">
    <source>
        <dbReference type="PIRSR" id="PIRSR603373-2"/>
    </source>
</evidence>
<feature type="transmembrane region" description="Helical" evidence="14">
    <location>
        <begin position="437"/>
        <end position="459"/>
    </location>
</feature>
<feature type="binding site" evidence="13">
    <location>
        <position position="100"/>
    </location>
    <ligand>
        <name>Mg(2+)</name>
        <dbReference type="ChEBI" id="CHEBI:18420"/>
        <label>2</label>
    </ligand>
</feature>
<dbReference type="PANTHER" id="PTHR43185:SF2">
    <property type="entry name" value="FERROUS IRON TRANSPORT PROTEIN B"/>
    <property type="match status" value="1"/>
</dbReference>
<evidence type="ECO:0000256" key="6">
    <source>
        <dbReference type="ARBA" id="ARBA00022741"/>
    </source>
</evidence>
<dbReference type="InterPro" id="IPR030389">
    <property type="entry name" value="G_FEOB_dom"/>
</dbReference>
<evidence type="ECO:0000313" key="17">
    <source>
        <dbReference type="Proteomes" id="UP000482209"/>
    </source>
</evidence>
<keyword evidence="10 14" id="KW-0472">Membrane</keyword>
<dbReference type="InterPro" id="IPR003373">
    <property type="entry name" value="Fe2_transport_prot-B"/>
</dbReference>
<feature type="transmembrane region" description="Helical" evidence="14">
    <location>
        <begin position="375"/>
        <end position="392"/>
    </location>
</feature>
<feature type="transmembrane region" description="Helical" evidence="14">
    <location>
        <begin position="531"/>
        <end position="551"/>
    </location>
</feature>
<feature type="binding site" evidence="13">
    <location>
        <position position="103"/>
    </location>
    <ligand>
        <name>Mg(2+)</name>
        <dbReference type="ChEBI" id="CHEBI:18420"/>
        <label>2</label>
    </ligand>
</feature>
<dbReference type="Proteomes" id="UP000482209">
    <property type="component" value="Unassembled WGS sequence"/>
</dbReference>
<dbReference type="InterPro" id="IPR007167">
    <property type="entry name" value="Fe-transptr_FeoA-like"/>
</dbReference>
<comment type="caution">
    <text evidence="16">The sequence shown here is derived from an EMBL/GenBank/DDBJ whole genome shotgun (WGS) entry which is preliminary data.</text>
</comment>
<reference evidence="16 17" key="1">
    <citation type="submission" date="2019-08" db="EMBL/GenBank/DDBJ databases">
        <title>In-depth cultivation of the pig gut microbiome towards novel bacterial diversity and tailored functional studies.</title>
        <authorList>
            <person name="Wylensek D."/>
            <person name="Hitch T.C.A."/>
            <person name="Clavel T."/>
        </authorList>
    </citation>
    <scope>NUCLEOTIDE SEQUENCE [LARGE SCALE GENOMIC DNA]</scope>
    <source>
        <strain evidence="16 17">WCA-693-APC-MOT-I</strain>
    </source>
</reference>
<dbReference type="InterPro" id="IPR050860">
    <property type="entry name" value="FeoB_GTPase"/>
</dbReference>
<dbReference type="Gene3D" id="3.40.50.300">
    <property type="entry name" value="P-loop containing nucleotide triphosphate hydrolases"/>
    <property type="match status" value="1"/>
</dbReference>
<dbReference type="Pfam" id="PF07664">
    <property type="entry name" value="FeoB_C"/>
    <property type="match status" value="1"/>
</dbReference>
<dbReference type="PROSITE" id="PS51711">
    <property type="entry name" value="G_FEOB"/>
    <property type="match status" value="1"/>
</dbReference>
<dbReference type="GO" id="GO:0005525">
    <property type="term" value="F:GTP binding"/>
    <property type="evidence" value="ECO:0007669"/>
    <property type="project" value="UniProtKB-KW"/>
</dbReference>
<dbReference type="AlphaFoldDB" id="A0A6L5XUF0"/>
<feature type="transmembrane region" description="Helical" evidence="14">
    <location>
        <begin position="743"/>
        <end position="768"/>
    </location>
</feature>
<dbReference type="Pfam" id="PF07670">
    <property type="entry name" value="Gate"/>
    <property type="match status" value="2"/>
</dbReference>
<evidence type="ECO:0000256" key="11">
    <source>
        <dbReference type="NCBIfam" id="TIGR00437"/>
    </source>
</evidence>
<feature type="binding site" evidence="13">
    <location>
        <position position="104"/>
    </location>
    <ligand>
        <name>Mg(2+)</name>
        <dbReference type="ChEBI" id="CHEBI:18420"/>
        <label>2</label>
    </ligand>
</feature>
<dbReference type="InterPro" id="IPR027417">
    <property type="entry name" value="P-loop_NTPase"/>
</dbReference>